<comment type="caution">
    <text evidence="3">The sequence shown here is derived from an EMBL/GenBank/DDBJ whole genome shotgun (WGS) entry which is preliminary data.</text>
</comment>
<dbReference type="EMBL" id="JACHNU010000002">
    <property type="protein sequence ID" value="MBB4662228.1"/>
    <property type="molecule type" value="Genomic_DNA"/>
</dbReference>
<accession>A0A840IDX4</accession>
<proteinExistence type="predicted"/>
<name>A0A840IDX4_9ACTN</name>
<protein>
    <submittedName>
        <fullName evidence="3">Uncharacterized protein</fullName>
    </submittedName>
</protein>
<evidence type="ECO:0000313" key="3">
    <source>
        <dbReference type="EMBL" id="MBB4662228.1"/>
    </source>
</evidence>
<feature type="compositionally biased region" description="Low complexity" evidence="1">
    <location>
        <begin position="275"/>
        <end position="293"/>
    </location>
</feature>
<feature type="signal peptide" evidence="2">
    <location>
        <begin position="1"/>
        <end position="22"/>
    </location>
</feature>
<dbReference type="Proteomes" id="UP000585272">
    <property type="component" value="Unassembled WGS sequence"/>
</dbReference>
<feature type="region of interest" description="Disordered" evidence="1">
    <location>
        <begin position="270"/>
        <end position="293"/>
    </location>
</feature>
<keyword evidence="2" id="KW-0732">Signal</keyword>
<dbReference type="AlphaFoldDB" id="A0A840IDX4"/>
<feature type="compositionally biased region" description="Low complexity" evidence="1">
    <location>
        <begin position="43"/>
        <end position="62"/>
    </location>
</feature>
<evidence type="ECO:0000256" key="1">
    <source>
        <dbReference type="SAM" id="MobiDB-lite"/>
    </source>
</evidence>
<sequence length="293" mass="30391">MTRTALLAAIGAAALLPASAPAATRAPHAPAATHAPAAPPAPAVTHARAAAHPGAAHPGATTARAKVRTGLFKVELEGVQRTTWSTDWSSTEGCDLSVHGSGSETVRFRSKPTTILVTWIGQTRVFTRGRAIGALDLAATITRHGSEQADGEVCSDGDGGGAPAAPDCGTKRSRRTVELGYPVRRSDVIALRTDHNVPLGPFRSCPTGGVSWPSLLDTHPVTGRVVGAALPIADLFRHGKNVVIARDRAVQDSGGDRSTTTIRWTLSFTRLGGKPPAQAASRSRSSPVRRSAP</sequence>
<feature type="chain" id="PRO_5032290637" evidence="2">
    <location>
        <begin position="23"/>
        <end position="293"/>
    </location>
</feature>
<gene>
    <name evidence="3" type="ORF">BDZ31_001814</name>
</gene>
<feature type="region of interest" description="Disordered" evidence="1">
    <location>
        <begin position="25"/>
        <end position="62"/>
    </location>
</feature>
<reference evidence="3 4" key="1">
    <citation type="submission" date="2020-08" db="EMBL/GenBank/DDBJ databases">
        <title>Genomic Encyclopedia of Archaeal and Bacterial Type Strains, Phase II (KMG-II): from individual species to whole genera.</title>
        <authorList>
            <person name="Goeker M."/>
        </authorList>
    </citation>
    <scope>NUCLEOTIDE SEQUENCE [LARGE SCALE GENOMIC DNA]</scope>
    <source>
        <strain evidence="3 4">DSM 23288</strain>
    </source>
</reference>
<feature type="compositionally biased region" description="Low complexity" evidence="1">
    <location>
        <begin position="25"/>
        <end position="36"/>
    </location>
</feature>
<evidence type="ECO:0000313" key="4">
    <source>
        <dbReference type="Proteomes" id="UP000585272"/>
    </source>
</evidence>
<keyword evidence="4" id="KW-1185">Reference proteome</keyword>
<evidence type="ECO:0000256" key="2">
    <source>
        <dbReference type="SAM" id="SignalP"/>
    </source>
</evidence>
<dbReference type="RefSeq" id="WP_183341266.1">
    <property type="nucleotide sequence ID" value="NZ_JACHNU010000002.1"/>
</dbReference>
<feature type="region of interest" description="Disordered" evidence="1">
    <location>
        <begin position="149"/>
        <end position="170"/>
    </location>
</feature>
<organism evidence="3 4">
    <name type="scientific">Conexibacter arvalis</name>
    <dbReference type="NCBI Taxonomy" id="912552"/>
    <lineage>
        <taxon>Bacteria</taxon>
        <taxon>Bacillati</taxon>
        <taxon>Actinomycetota</taxon>
        <taxon>Thermoleophilia</taxon>
        <taxon>Solirubrobacterales</taxon>
        <taxon>Conexibacteraceae</taxon>
        <taxon>Conexibacter</taxon>
    </lineage>
</organism>